<sequence length="164" mass="18064">MSKSIVFMCSKGGCQDKNKVATCRSLHSQPISKMEEYAEYVRRLAAIGAAPQRGLEPQAARTHAFGNPFKIEQKEHVDCEMSAENASNNSIDGNKEARQERRPDGKENRIGRRSKKISELLGTGSETSSISSEISDLSSVAEADNKSIEKEESIDDDEDILCII</sequence>
<dbReference type="WBParaSite" id="jg21289">
    <property type="protein sequence ID" value="jg21289"/>
    <property type="gene ID" value="jg21289"/>
</dbReference>
<protein>
    <submittedName>
        <fullName evidence="3">Uncharacterized protein</fullName>
    </submittedName>
</protein>
<dbReference type="PANTHER" id="PTHR12957:SF2">
    <property type="entry name" value="INTEGRATOR COMPLEX SUBUNIT 6"/>
    <property type="match status" value="1"/>
</dbReference>
<dbReference type="Proteomes" id="UP000887574">
    <property type="component" value="Unplaced"/>
</dbReference>
<reference evidence="3" key="1">
    <citation type="submission" date="2022-11" db="UniProtKB">
        <authorList>
            <consortium name="WormBaseParasite"/>
        </authorList>
    </citation>
    <scope>IDENTIFICATION</scope>
</reference>
<feature type="compositionally biased region" description="Low complexity" evidence="1">
    <location>
        <begin position="121"/>
        <end position="139"/>
    </location>
</feature>
<proteinExistence type="predicted"/>
<feature type="region of interest" description="Disordered" evidence="1">
    <location>
        <begin position="79"/>
        <end position="155"/>
    </location>
</feature>
<feature type="compositionally biased region" description="Basic and acidic residues" evidence="1">
    <location>
        <begin position="93"/>
        <end position="110"/>
    </location>
</feature>
<dbReference type="AlphaFoldDB" id="A0A915DMZ0"/>
<keyword evidence="2" id="KW-1185">Reference proteome</keyword>
<evidence type="ECO:0000313" key="3">
    <source>
        <dbReference type="WBParaSite" id="jg21289"/>
    </source>
</evidence>
<evidence type="ECO:0000313" key="2">
    <source>
        <dbReference type="Proteomes" id="UP000887574"/>
    </source>
</evidence>
<dbReference type="GO" id="GO:0034472">
    <property type="term" value="P:snRNA 3'-end processing"/>
    <property type="evidence" value="ECO:0007669"/>
    <property type="project" value="TreeGrafter"/>
</dbReference>
<dbReference type="PANTHER" id="PTHR12957">
    <property type="entry name" value="DEAD/H BOX POLYPEPTIDE 26/DICE1-RELATED"/>
    <property type="match status" value="1"/>
</dbReference>
<organism evidence="2 3">
    <name type="scientific">Ditylenchus dipsaci</name>
    <dbReference type="NCBI Taxonomy" id="166011"/>
    <lineage>
        <taxon>Eukaryota</taxon>
        <taxon>Metazoa</taxon>
        <taxon>Ecdysozoa</taxon>
        <taxon>Nematoda</taxon>
        <taxon>Chromadorea</taxon>
        <taxon>Rhabditida</taxon>
        <taxon>Tylenchina</taxon>
        <taxon>Tylenchomorpha</taxon>
        <taxon>Sphaerularioidea</taxon>
        <taxon>Anguinidae</taxon>
        <taxon>Anguininae</taxon>
        <taxon>Ditylenchus</taxon>
    </lineage>
</organism>
<dbReference type="InterPro" id="IPR051113">
    <property type="entry name" value="Integrator_subunit6"/>
</dbReference>
<accession>A0A915DMZ0</accession>
<dbReference type="GO" id="GO:0032039">
    <property type="term" value="C:integrator complex"/>
    <property type="evidence" value="ECO:0007669"/>
    <property type="project" value="TreeGrafter"/>
</dbReference>
<evidence type="ECO:0000256" key="1">
    <source>
        <dbReference type="SAM" id="MobiDB-lite"/>
    </source>
</evidence>
<name>A0A915DMZ0_9BILA</name>